<evidence type="ECO:0000313" key="4">
    <source>
        <dbReference type="EMBL" id="TVY47377.1"/>
    </source>
</evidence>
<sequence length="644" mass="71679">MSGKWQRAAAMGKRPVRIANCSGYHGDPAEEMYRQASLGDIDFITGDYLAGKFTSSAVKVLIKLTYLKEVNMAGNAQAYAAGKHPGWEETAWQGLQQSIEIIAEKGIKVALNGGALNPKGLAEKVANLVRERGLDLKVCFISGDDLRHVLSPTMPKDLKKLPKHLDSDNSSVKQPPERHPFLKHDMPVVSANAYMGARGIVEAFKRGADVIICGRCSDASPVIAGAWYWHSWKETDYNELAGCLVAGHLIECSAYVTGGNFAGFDKFSQDIFVRPGFPIAEVDDDGSCVITKHETTGGMINIDTVRCQLLYELQGNVYLHSDTKAYLDNVTVMEVGKDRVRVVGIRGKPPPPTTKFAIFYRGGYECQLLLNATGYATAQKWDLLERQLREILGESVKDFETLEFQSDRIGVPSINPRTQNSSTTYLRIFAEAATEETLKRVAQALGKISLKHFSGFHSSLDFRTAVPRPFIAYYPAIYPQDSIIEEVIFVNENDQLEKPISAGHPPRYEDLENRVSYDTINPVKFSGSTRQIRLGDIALARSGDKGSNLNFGLFVQTVKQWDWLRSFMSRAQMRRLLGDDDRDEYFIERVEFPHIFAVHFVIYGILGRGVSSSSRLDGFGKGFADFIRDVMVDVPEVVLQDAIC</sequence>
<evidence type="ECO:0000259" key="2">
    <source>
        <dbReference type="Pfam" id="PF07287"/>
    </source>
</evidence>
<evidence type="ECO:0000313" key="5">
    <source>
        <dbReference type="Proteomes" id="UP000443090"/>
    </source>
</evidence>
<keyword evidence="5" id="KW-1185">Reference proteome</keyword>
<organism evidence="4 5">
    <name type="scientific">Lachnellula occidentalis</name>
    <dbReference type="NCBI Taxonomy" id="215460"/>
    <lineage>
        <taxon>Eukaryota</taxon>
        <taxon>Fungi</taxon>
        <taxon>Dikarya</taxon>
        <taxon>Ascomycota</taxon>
        <taxon>Pezizomycotina</taxon>
        <taxon>Leotiomycetes</taxon>
        <taxon>Helotiales</taxon>
        <taxon>Lachnaceae</taxon>
        <taxon>Lachnellula</taxon>
    </lineage>
</organism>
<dbReference type="EMBL" id="QGMI01000096">
    <property type="protein sequence ID" value="TVY47377.1"/>
    <property type="molecule type" value="Genomic_DNA"/>
</dbReference>
<name>A0A8H8S4Z1_9HELO</name>
<dbReference type="OrthoDB" id="10265871at2759"/>
<evidence type="ECO:0000256" key="1">
    <source>
        <dbReference type="SAM" id="MobiDB-lite"/>
    </source>
</evidence>
<gene>
    <name evidence="4" type="ORF">LOCC1_G007025</name>
</gene>
<feature type="region of interest" description="Disordered" evidence="1">
    <location>
        <begin position="160"/>
        <end position="179"/>
    </location>
</feature>
<dbReference type="InterPro" id="IPR010839">
    <property type="entry name" value="AtuA_N"/>
</dbReference>
<dbReference type="PANTHER" id="PTHR47585:SF1">
    <property type="entry name" value="DUF1446 DOMAIN-CONTAINING PROTEIN"/>
    <property type="match status" value="1"/>
</dbReference>
<feature type="domain" description="Acyclic terpene utilisation N-terminal" evidence="2">
    <location>
        <begin position="63"/>
        <end position="487"/>
    </location>
</feature>
<feature type="domain" description="AtuA-like ferredoxin-fold" evidence="3">
    <location>
        <begin position="532"/>
        <end position="632"/>
    </location>
</feature>
<evidence type="ECO:0000259" key="3">
    <source>
        <dbReference type="Pfam" id="PF23544"/>
    </source>
</evidence>
<reference evidence="4 5" key="1">
    <citation type="submission" date="2018-05" db="EMBL/GenBank/DDBJ databases">
        <title>Genome sequencing and assembly of the regulated plant pathogen Lachnellula willkommii and related sister species for the development of diagnostic species identification markers.</title>
        <authorList>
            <person name="Giroux E."/>
            <person name="Bilodeau G."/>
        </authorList>
    </citation>
    <scope>NUCLEOTIDE SEQUENCE [LARGE SCALE GENOMIC DNA]</scope>
    <source>
        <strain evidence="4 5">CBS 160.35</strain>
    </source>
</reference>
<dbReference type="Pfam" id="PF07287">
    <property type="entry name" value="AtuA"/>
    <property type="match status" value="2"/>
</dbReference>
<evidence type="ECO:0008006" key="6">
    <source>
        <dbReference type="Google" id="ProtNLM"/>
    </source>
</evidence>
<dbReference type="Pfam" id="PF23544">
    <property type="entry name" value="AtuA_ferredoxin"/>
    <property type="match status" value="1"/>
</dbReference>
<dbReference type="Proteomes" id="UP000443090">
    <property type="component" value="Unassembled WGS sequence"/>
</dbReference>
<accession>A0A8H8S4Z1</accession>
<dbReference type="InterPro" id="IPR056362">
    <property type="entry name" value="AtuA-like_ferredoxin_dom"/>
</dbReference>
<comment type="caution">
    <text evidence="4">The sequence shown here is derived from an EMBL/GenBank/DDBJ whole genome shotgun (WGS) entry which is preliminary data.</text>
</comment>
<feature type="domain" description="Acyclic terpene utilisation N-terminal" evidence="2">
    <location>
        <begin position="16"/>
        <end position="50"/>
    </location>
</feature>
<protein>
    <recommendedName>
        <fullName evidence="6">DUF1446-domain-containing protein</fullName>
    </recommendedName>
</protein>
<proteinExistence type="predicted"/>
<dbReference type="PANTHER" id="PTHR47585">
    <property type="match status" value="1"/>
</dbReference>
<dbReference type="AlphaFoldDB" id="A0A8H8S4Z1"/>